<gene>
    <name evidence="2" type="ORF">OXX778_LOCUS15528</name>
</gene>
<feature type="region of interest" description="Disordered" evidence="1">
    <location>
        <begin position="156"/>
        <end position="226"/>
    </location>
</feature>
<reference evidence="2" key="1">
    <citation type="submission" date="2021-02" db="EMBL/GenBank/DDBJ databases">
        <authorList>
            <person name="Nowell W R."/>
        </authorList>
    </citation>
    <scope>NUCLEOTIDE SEQUENCE</scope>
    <source>
        <strain evidence="2">Ploen Becks lab</strain>
    </source>
</reference>
<feature type="compositionally biased region" description="Low complexity" evidence="1">
    <location>
        <begin position="212"/>
        <end position="226"/>
    </location>
</feature>
<feature type="compositionally biased region" description="Polar residues" evidence="1">
    <location>
        <begin position="177"/>
        <end position="189"/>
    </location>
</feature>
<accession>A0A814FI19</accession>
<name>A0A814FI19_9BILA</name>
<dbReference type="Proteomes" id="UP000663879">
    <property type="component" value="Unassembled WGS sequence"/>
</dbReference>
<comment type="caution">
    <text evidence="2">The sequence shown here is derived from an EMBL/GenBank/DDBJ whole genome shotgun (WGS) entry which is preliminary data.</text>
</comment>
<dbReference type="AlphaFoldDB" id="A0A814FI19"/>
<organism evidence="2 3">
    <name type="scientific">Brachionus calyciflorus</name>
    <dbReference type="NCBI Taxonomy" id="104777"/>
    <lineage>
        <taxon>Eukaryota</taxon>
        <taxon>Metazoa</taxon>
        <taxon>Spiralia</taxon>
        <taxon>Gnathifera</taxon>
        <taxon>Rotifera</taxon>
        <taxon>Eurotatoria</taxon>
        <taxon>Monogononta</taxon>
        <taxon>Pseudotrocha</taxon>
        <taxon>Ploima</taxon>
        <taxon>Brachionidae</taxon>
        <taxon>Brachionus</taxon>
    </lineage>
</organism>
<evidence type="ECO:0000313" key="3">
    <source>
        <dbReference type="Proteomes" id="UP000663879"/>
    </source>
</evidence>
<protein>
    <submittedName>
        <fullName evidence="2">Uncharacterized protein</fullName>
    </submittedName>
</protein>
<evidence type="ECO:0000313" key="2">
    <source>
        <dbReference type="EMBL" id="CAF0983145.1"/>
    </source>
</evidence>
<dbReference type="EMBL" id="CAJNOC010003449">
    <property type="protein sequence ID" value="CAF0983145.1"/>
    <property type="molecule type" value="Genomic_DNA"/>
</dbReference>
<keyword evidence="3" id="KW-1185">Reference proteome</keyword>
<sequence>MEIGEQFLSSCDNIDVLMNEPFMGEESTNDAIVTTANKSFTRNLIKLLPKENNSSGNNKENKILNEILLLSKSDNTTSDQNLENALKNSKQQKENKIPRKTIAQICAKTLVPQSNNTKTRTQTCNEVPKIIVVKNNEKSNENRMRTRSLVSKSVGNLIQGENKNNDKIAENKGTPKLISSQMKKANGDSSKGKDRVKRIYRKKPLEIKPNDSTSNTKNSTPVSSSVSLSFISNNNNNNNNQMEIEPANSTLKIASTSTSSITIEPIPNRAVPTEIGNSTPGLESNSSISLIFPPATPLQTQSTSESLNTSEKSIKEEKFEIEKTEHFTNEIDLTLIKLVYFNTAGLVNDIAFDSILKTLNFTNRQSKLENNANMKSIINKKIVDYIDTNIAKRATESPLYSIIIETDDKFSAFYAYIKFLDHSGTSLEKNLLVKIFDIKPVQELFKTKNSDNNKNNGYSEFKLSKYLFEQIRVGIIQQYKLNPRNFISVLIDINILIRLCHSSLKTYLKDLLNKDILILPRYNLLKLVNTTFNKVNLNEKLCDYFATYQKILNLIENCKIQGLNNFHKINFSDEFEFNLDDLSKYTKVVESIYSNYSILKTSLSENKFDSKELSNAKCEINEKLNSVDYFYMTCLLVDLFKFLVDYKLNAKKFSSKEIFHLPWNLNGSYLKNLYDQQLTDEINRKASNDSKNLNQTIELENESLNFLDDLKKFVEDLVQDLFDICSENSKIKKKFFNLINSADESEVFSDLSGQDSPFKIYSYLNELFDVSFKFIHIKESDILIEMCLNDDKIQFIIDYYYTELRDTITVQIFKDLYSTFFDKFFKSLNEDIKNEFKADLMESEMIQGANFSDNLIKYSKSLLEPNSLIKEKFINFSFHNKKESSLLIISSLSLIFLSIPSLVDLERKFESDKNFLTNQELIDLERRLKFSGSFQAPNDKSLINFEQIKL</sequence>
<proteinExistence type="predicted"/>
<evidence type="ECO:0000256" key="1">
    <source>
        <dbReference type="SAM" id="MobiDB-lite"/>
    </source>
</evidence>